<dbReference type="AlphaFoldDB" id="A0A6C2U5T5"/>
<dbReference type="EMBL" id="CAAHFG010000002">
    <property type="protein sequence ID" value="VGO14766.1"/>
    <property type="molecule type" value="Genomic_DNA"/>
</dbReference>
<reference evidence="1 2" key="1">
    <citation type="submission" date="2019-04" db="EMBL/GenBank/DDBJ databases">
        <authorList>
            <person name="Van Vliet M D."/>
        </authorList>
    </citation>
    <scope>NUCLEOTIDE SEQUENCE [LARGE SCALE GENOMIC DNA]</scope>
    <source>
        <strain evidence="1 2">F1</strain>
    </source>
</reference>
<proteinExistence type="predicted"/>
<gene>
    <name evidence="1" type="ORF">PDESU_03335</name>
</gene>
<organism evidence="1 2">
    <name type="scientific">Pontiella desulfatans</name>
    <dbReference type="NCBI Taxonomy" id="2750659"/>
    <lineage>
        <taxon>Bacteria</taxon>
        <taxon>Pseudomonadati</taxon>
        <taxon>Kiritimatiellota</taxon>
        <taxon>Kiritimatiellia</taxon>
        <taxon>Kiritimatiellales</taxon>
        <taxon>Pontiellaceae</taxon>
        <taxon>Pontiella</taxon>
    </lineage>
</organism>
<sequence>MPEELFDTDAVTSDPPKNELPQHSIAYLPTLCKKCGATMPEPYCYLRACICCESDDIDSMQWHEYVPSLKKYCPHDNDKITTLANDLKEEWRKLMLYLESFDLASPKAEDSLNEYNQRCRSIVSGFEEKLWEGSL</sequence>
<dbReference type="RefSeq" id="WP_136080395.1">
    <property type="nucleotide sequence ID" value="NZ_CAAHFG010000002.1"/>
</dbReference>
<evidence type="ECO:0000313" key="2">
    <source>
        <dbReference type="Proteomes" id="UP000366872"/>
    </source>
</evidence>
<keyword evidence="2" id="KW-1185">Reference proteome</keyword>
<evidence type="ECO:0000313" key="1">
    <source>
        <dbReference type="EMBL" id="VGO14766.1"/>
    </source>
</evidence>
<dbReference type="Proteomes" id="UP000366872">
    <property type="component" value="Unassembled WGS sequence"/>
</dbReference>
<accession>A0A6C2U5T5</accession>
<protein>
    <submittedName>
        <fullName evidence="1">Uncharacterized protein</fullName>
    </submittedName>
</protein>
<name>A0A6C2U5T5_PONDE</name>